<dbReference type="STRING" id="946362.F2TVC6"/>
<dbReference type="Proteomes" id="UP000007799">
    <property type="component" value="Unassembled WGS sequence"/>
</dbReference>
<dbReference type="FunCoup" id="F2TVC6">
    <property type="interactions" value="1032"/>
</dbReference>
<dbReference type="InterPro" id="IPR009828">
    <property type="entry name" value="CYRIA/CYRIB_Rac1-bd"/>
</dbReference>
<evidence type="ECO:0000313" key="3">
    <source>
        <dbReference type="Proteomes" id="UP000007799"/>
    </source>
</evidence>
<proteinExistence type="predicted"/>
<dbReference type="RefSeq" id="XP_004998594.1">
    <property type="nucleotide sequence ID" value="XM_004998537.1"/>
</dbReference>
<dbReference type="OrthoDB" id="10265867at2759"/>
<sequence length="1250" mass="142181">MDANVASAVQTVQMLRAHQLPDDQPCIEASSSTVNYEASFDTNFQDREGFVSGIAHYVEEAQNLGTLNDMLEQGRQYAGMLYTWRYISRGVPQASSDDQENRTEIYRITVDVLKPHIDKLKQFYLFQGSAVQRFCEEVKKLSNPEKLKSFVSETTKITLIKMIDLFATLNALKNAKSSVRNDCSLYRRAFGILNAGQPTNPEDADIERKLVFFLGTENCLCNDVVTEVRKIPHYLDVMHELADTCIRLLETDGYVLPDEKHTLLKAISFIVYIMDDPEEKIGIYKVKKYNHHKYDALFKETPVVPLYGDMHMQLLSFVQMGPHYDRAKWPQANEALSSEHIDTYHNITAQLPAFEAERDELVSLLALLSTKDVAGRLAVATTERASDVALRGLKTVSRWTTAIRELHGWKLANPTDKYLNRNCPADAEDYERAVRYNYSAEEKAAVVQIVTMIKDVLRILWKMESMLNLGIRVEIYKETQSFIQHNVRDMVRHCIKKKKAKARTVLMGLRNTCADWAAGFEPEDDPYMRGIKDTAYQPPEIGNRHCGPGSTQLFMMRTMLESLCADDKKKSLKHDLDSKFHGPMLTFYNSTKHYFHLLNFKSSLQEAADLSQLWFREFYLELSNGKHIQFPIDMSLPWILVDHVLTSQDPGMIEYALYPMDLYNDAGGFALRAFQKQYLYNEIEAEVDLCFDQFVYKLSENIFRHYRCKAASQVLDEEFKGDPALKSININQYNNDAHYPSLMRQRHFQLLGRSVNIHRLLSQRLNAKLKQAIDIAIGRFESMDLTGIIELELSLKVSRAMHEMLTQHLQLDPYEELLNEANNSVTSAYGRITLQVFAELCTDVIPNHCYNTADRRFIRPERAPVFGEGEPQRESAPRAAPEMRFGSKLLNTAYAAVTAKFTSFFGVEHLSSAVRLLEYRGVALCIEEMLKIVQANITDVLTPYVANLLDGMPKSCRLPLIDYGSVGAMGFYQLQLKDIMAYPDLQTEVFHSFREVGNSFIIFVLIEQVLSVLEVEETVLAMPFQGDVPCLVKGGGWCLKRRNGVLQRLRPVLQRIPLITTRMAHCDAAMAKQADVLTKERLYKGLSIFKSVTMTFKTMLESDATDHSLWFGAKAPNGVVDVDACTSFYRLWSAVQYTSLVSAASRGVDQITEFMGDGLYWAGAVIIALLGHRGLFETSDFSYHIIKAFDLDHKDESVSGVSVPMFVKFARKRRALNNAIFATMERYLFKSKNKAADPAYIPPPGCGIEV</sequence>
<dbReference type="GO" id="GO:0005737">
    <property type="term" value="C:cytoplasm"/>
    <property type="evidence" value="ECO:0007669"/>
    <property type="project" value="UniProtKB-ARBA"/>
</dbReference>
<dbReference type="PANTHER" id="PTHR12195">
    <property type="entry name" value="CYTOPLASMIC FMR1-INTERACTING PROTEIN-RELATED"/>
    <property type="match status" value="1"/>
</dbReference>
<dbReference type="Pfam" id="PF07159">
    <property type="entry name" value="CYRIA-B_Rac1-bd"/>
    <property type="match status" value="1"/>
</dbReference>
<name>F2TVC6_SALR5</name>
<reference evidence="2" key="1">
    <citation type="submission" date="2009-08" db="EMBL/GenBank/DDBJ databases">
        <title>Annotation of Salpingoeca rosetta.</title>
        <authorList>
            <consortium name="The Broad Institute Genome Sequencing Platform"/>
            <person name="Russ C."/>
            <person name="Cuomo C."/>
            <person name="Burger G."/>
            <person name="Gray M.W."/>
            <person name="Holland P.W.H."/>
            <person name="King N."/>
            <person name="Lang F.B.F."/>
            <person name="Roger A.J."/>
            <person name="Ruiz-Trillo I."/>
            <person name="Young S.K."/>
            <person name="Zeng Q."/>
            <person name="Gargeya S."/>
            <person name="Alvarado L."/>
            <person name="Berlin A."/>
            <person name="Chapman S.B."/>
            <person name="Chen Z."/>
            <person name="Freedman E."/>
            <person name="Gellesch M."/>
            <person name="Goldberg J."/>
            <person name="Griggs A."/>
            <person name="Gujja S."/>
            <person name="Heilman E."/>
            <person name="Heiman D."/>
            <person name="Howarth C."/>
            <person name="Mehta T."/>
            <person name="Neiman D."/>
            <person name="Pearson M."/>
            <person name="Roberts A."/>
            <person name="Saif S."/>
            <person name="Shea T."/>
            <person name="Shenoy N."/>
            <person name="Sisk P."/>
            <person name="Stolte C."/>
            <person name="Sykes S."/>
            <person name="White J."/>
            <person name="Yandava C."/>
            <person name="Haas B."/>
            <person name="Nusbaum C."/>
            <person name="Birren B."/>
        </authorList>
    </citation>
    <scope>NUCLEOTIDE SEQUENCE [LARGE SCALE GENOMIC DNA]</scope>
    <source>
        <strain evidence="2">ATCC 50818</strain>
    </source>
</reference>
<gene>
    <name evidence="2" type="ORF">PTSG_00038</name>
</gene>
<evidence type="ECO:0000313" key="2">
    <source>
        <dbReference type="EMBL" id="EGD72022.1"/>
    </source>
</evidence>
<dbReference type="GO" id="GO:0030833">
    <property type="term" value="P:regulation of actin filament polymerization"/>
    <property type="evidence" value="ECO:0007669"/>
    <property type="project" value="InterPro"/>
</dbReference>
<organism evidence="3">
    <name type="scientific">Salpingoeca rosetta (strain ATCC 50818 / BSB-021)</name>
    <dbReference type="NCBI Taxonomy" id="946362"/>
    <lineage>
        <taxon>Eukaryota</taxon>
        <taxon>Choanoflagellata</taxon>
        <taxon>Craspedida</taxon>
        <taxon>Salpingoecidae</taxon>
        <taxon>Salpingoeca</taxon>
    </lineage>
</organism>
<dbReference type="PIRSF" id="PIRSF008153">
    <property type="entry name" value="FMR1_interacting"/>
    <property type="match status" value="1"/>
</dbReference>
<dbReference type="GO" id="GO:0031267">
    <property type="term" value="F:small GTPase binding"/>
    <property type="evidence" value="ECO:0007669"/>
    <property type="project" value="InterPro"/>
</dbReference>
<dbReference type="OMA" id="DQPNRVE"/>
<accession>F2TVC6</accession>
<dbReference type="InterPro" id="IPR008081">
    <property type="entry name" value="Cytoplasmic_FMR1-int"/>
</dbReference>
<dbReference type="EMBL" id="GL832955">
    <property type="protein sequence ID" value="EGD72022.1"/>
    <property type="molecule type" value="Genomic_DNA"/>
</dbReference>
<dbReference type="GeneID" id="16067822"/>
<dbReference type="AlphaFoldDB" id="F2TVC6"/>
<protein>
    <recommendedName>
        <fullName evidence="1">CYRIA/CYRIB Rac1 binding domain-containing protein</fullName>
    </recommendedName>
</protein>
<keyword evidence="3" id="KW-1185">Reference proteome</keyword>
<dbReference type="InParanoid" id="F2TVC6"/>
<dbReference type="PRINTS" id="PR01698">
    <property type="entry name" value="CYTOFMRPINTP"/>
</dbReference>
<feature type="domain" description="CYRIA/CYRIB Rac1 binding" evidence="1">
    <location>
        <begin position="70"/>
        <end position="252"/>
    </location>
</feature>
<evidence type="ECO:0000259" key="1">
    <source>
        <dbReference type="Pfam" id="PF07159"/>
    </source>
</evidence>
<dbReference type="eggNOG" id="KOG3534">
    <property type="taxonomic scope" value="Eukaryota"/>
</dbReference>
<dbReference type="KEGG" id="sre:PTSG_00038"/>
<dbReference type="Pfam" id="PF05994">
    <property type="entry name" value="FragX_IP"/>
    <property type="match status" value="1"/>
</dbReference>